<keyword evidence="1" id="KW-0732">Signal</keyword>
<evidence type="ECO:0008006" key="4">
    <source>
        <dbReference type="Google" id="ProtNLM"/>
    </source>
</evidence>
<comment type="caution">
    <text evidence="2">The sequence shown here is derived from an EMBL/GenBank/DDBJ whole genome shotgun (WGS) entry which is preliminary data.</text>
</comment>
<proteinExistence type="predicted"/>
<evidence type="ECO:0000313" key="2">
    <source>
        <dbReference type="EMBL" id="GGR24111.1"/>
    </source>
</evidence>
<evidence type="ECO:0000256" key="1">
    <source>
        <dbReference type="SAM" id="SignalP"/>
    </source>
</evidence>
<dbReference type="AlphaFoldDB" id="A0A918CJC8"/>
<reference evidence="2" key="2">
    <citation type="submission" date="2020-09" db="EMBL/GenBank/DDBJ databases">
        <authorList>
            <person name="Sun Q."/>
            <person name="Ohkuma M."/>
        </authorList>
    </citation>
    <scope>NUCLEOTIDE SEQUENCE</scope>
    <source>
        <strain evidence="2">JCM 31311</strain>
    </source>
</reference>
<dbReference type="RefSeq" id="WP_189092255.1">
    <property type="nucleotide sequence ID" value="NZ_BMQL01000032.1"/>
</dbReference>
<dbReference type="EMBL" id="BMQL01000032">
    <property type="protein sequence ID" value="GGR24111.1"/>
    <property type="molecule type" value="Genomic_DNA"/>
</dbReference>
<protein>
    <recommendedName>
        <fullName evidence="4">HYR domain-containing protein</fullName>
    </recommendedName>
</protein>
<feature type="chain" id="PRO_5036803660" description="HYR domain-containing protein" evidence="1">
    <location>
        <begin position="19"/>
        <end position="739"/>
    </location>
</feature>
<keyword evidence="3" id="KW-1185">Reference proteome</keyword>
<evidence type="ECO:0000313" key="3">
    <source>
        <dbReference type="Proteomes" id="UP000603865"/>
    </source>
</evidence>
<dbReference type="PROSITE" id="PS51257">
    <property type="entry name" value="PROKAR_LIPOPROTEIN"/>
    <property type="match status" value="1"/>
</dbReference>
<gene>
    <name evidence="2" type="ORF">GCM10008957_39890</name>
</gene>
<feature type="signal peptide" evidence="1">
    <location>
        <begin position="1"/>
        <end position="18"/>
    </location>
</feature>
<dbReference type="Proteomes" id="UP000603865">
    <property type="component" value="Unassembled WGS sequence"/>
</dbReference>
<accession>A0A918CJC8</accession>
<sequence length="739" mass="77283">MIRQFFMLVILLIGVLSACGSDPTPAPGDPSDPQSQAVIIPPTTKVADTATRAALSSYDADTGILTFTQSTPALASLKPGDVLASEPSSAAPSGYLRKVTGVRQEGSQTVLDTTQANLTDAITQGELDTDFQLTSDDLLRTEGLPEGVTLTATPAPTGQLKSLAGVGEQYSFNLNFDHTFLPVQGPNATGSIRVDGGVNFNVGYGVNVGIKPCFDLPPICVTSFQASVGFAQGSHLNITGDFHGVVGDAVLVGSQYFKPKVFFIGPVPVVLVPKVELYLTAGGEVTAHVEFAANESVTAQVGARWTRGNGWKDISGFGLNGDLSPPKFSGSLKPRVGVQSRASFTLYDVAGPEATLEGGVNLDVAYPRNPNWIVNGFLKGTLGFRVKLPILGTLASYSTTLFDISKELGRSGNTPPVLALTNQPHTVNVGELQNLRAFCTVTGPAFGNGEFYSASDAEDGCPQITVVSDVDGPLPADATFTAPGDRTLTVTAKDSQGASTSLRFTLSVINPPPTLKVNFSGDPHQGEDYLMSAAVADTNEPAGSHLCDFTTWAVDAPDTLSASGGCDIKVKFGATGARQVRVSVHDSFGAVTSQTVTVTVLPPPANPYPVIKTSGVYTLGGTYCGEYAVSNGSTLDFTSSTSCTANTARYTAKATIDNPQQEALTYDWKFIVQYQGKDTVFSSSQTGSMVLNGAGGGFNNGKTTTPCRVILTVGAPDPGRSKTLTVWSGLCSYYTFRLA</sequence>
<name>A0A918CJC8_9DEIO</name>
<organism evidence="2 3">
    <name type="scientific">Deinococcus ruber</name>
    <dbReference type="NCBI Taxonomy" id="1848197"/>
    <lineage>
        <taxon>Bacteria</taxon>
        <taxon>Thermotogati</taxon>
        <taxon>Deinococcota</taxon>
        <taxon>Deinococci</taxon>
        <taxon>Deinococcales</taxon>
        <taxon>Deinococcaceae</taxon>
        <taxon>Deinococcus</taxon>
    </lineage>
</organism>
<reference evidence="2" key="1">
    <citation type="journal article" date="2014" name="Int. J. Syst. Evol. Microbiol.">
        <title>Complete genome sequence of Corynebacterium casei LMG S-19264T (=DSM 44701T), isolated from a smear-ripened cheese.</title>
        <authorList>
            <consortium name="US DOE Joint Genome Institute (JGI-PGF)"/>
            <person name="Walter F."/>
            <person name="Albersmeier A."/>
            <person name="Kalinowski J."/>
            <person name="Ruckert C."/>
        </authorList>
    </citation>
    <scope>NUCLEOTIDE SEQUENCE</scope>
    <source>
        <strain evidence="2">JCM 31311</strain>
    </source>
</reference>